<comment type="caution">
    <text evidence="2">The sequence shown here is derived from an EMBL/GenBank/DDBJ whole genome shotgun (WGS) entry which is preliminary data.</text>
</comment>
<accession>N4V2E1</accession>
<evidence type="ECO:0000256" key="1">
    <source>
        <dbReference type="SAM" id="MobiDB-lite"/>
    </source>
</evidence>
<feature type="compositionally biased region" description="Acidic residues" evidence="1">
    <location>
        <begin position="383"/>
        <end position="421"/>
    </location>
</feature>
<keyword evidence="3" id="KW-1185">Reference proteome</keyword>
<dbReference type="EMBL" id="AMCV02000040">
    <property type="protein sequence ID" value="TDZ15432.1"/>
    <property type="molecule type" value="Genomic_DNA"/>
</dbReference>
<feature type="region of interest" description="Disordered" evidence="1">
    <location>
        <begin position="383"/>
        <end position="468"/>
    </location>
</feature>
<reference evidence="3" key="2">
    <citation type="journal article" date="2019" name="Mol. Plant Microbe Interact.">
        <title>Genome sequence resources for four phytopathogenic fungi from the Colletotrichum orbiculare species complex.</title>
        <authorList>
            <person name="Gan P."/>
            <person name="Tsushima A."/>
            <person name="Narusaka M."/>
            <person name="Narusaka Y."/>
            <person name="Takano Y."/>
            <person name="Kubo Y."/>
            <person name="Shirasu K."/>
        </authorList>
    </citation>
    <scope>GENOME REANNOTATION</scope>
    <source>
        <strain evidence="3">104-T / ATCC 96160 / CBS 514.97 / LARS 414 / MAFF 240422</strain>
    </source>
</reference>
<reference evidence="3" key="1">
    <citation type="journal article" date="2013" name="New Phytol.">
        <title>Comparative genomic and transcriptomic analyses reveal the hemibiotrophic stage shift of Colletotrichum fungi.</title>
        <authorList>
            <person name="Gan P."/>
            <person name="Ikeda K."/>
            <person name="Irieda H."/>
            <person name="Narusaka M."/>
            <person name="O'Connell R.J."/>
            <person name="Narusaka Y."/>
            <person name="Takano Y."/>
            <person name="Kubo Y."/>
            <person name="Shirasu K."/>
        </authorList>
    </citation>
    <scope>NUCLEOTIDE SEQUENCE [LARGE SCALE GENOMIC DNA]</scope>
    <source>
        <strain evidence="3">104-T / ATCC 96160 / CBS 514.97 / LARS 414 / MAFF 240422</strain>
    </source>
</reference>
<evidence type="ECO:0000313" key="2">
    <source>
        <dbReference type="EMBL" id="TDZ15432.1"/>
    </source>
</evidence>
<proteinExistence type="predicted"/>
<evidence type="ECO:0000313" key="3">
    <source>
        <dbReference type="Proteomes" id="UP000014480"/>
    </source>
</evidence>
<dbReference type="AlphaFoldDB" id="N4V2E1"/>
<name>N4V2E1_COLOR</name>
<feature type="compositionally biased region" description="Acidic residues" evidence="1">
    <location>
        <begin position="428"/>
        <end position="448"/>
    </location>
</feature>
<protein>
    <submittedName>
        <fullName evidence="2">Uncharacterized protein</fullName>
    </submittedName>
</protein>
<dbReference type="Proteomes" id="UP000014480">
    <property type="component" value="Unassembled WGS sequence"/>
</dbReference>
<dbReference type="HOGENOM" id="CLU_547463_0_0_1"/>
<sequence>MDAPLTIRGQQARDGFFSSYDELVHTTGFVRHPDLYSRWKELFQAFGKFWVAYWGAFPNTEANIRNAEDFAKCARQLLQTKYKYDAFNGFMRRIKCAQVGNLCVRHMADSPAHNKWAADSLHQEPRHECSQRCYFIEGRCLGHITLSWLWSEYRDEQHGFQAWLREGVSGRAYTPQPRHPWSDFFRDFADYQNGLYADSLNQLAPWDVAHVVYETWLRESGRPRSIEEFMLYGEQNYVAQVQSDLNNWPYIVNVGMPLQLQGILCSRVMCLAIAMESYRRDPYSGWAPYWRAQERRENPRVHRELAPFPSPVCDVVKFNTELFVVGGKAMAMCYFEGEGEGVYVEIGSVEEGEHLAEVVARNETARIERWLDDCLAAGCGAPEEDEYEDLESEDPESEDPESEDPESEDPESEDPESEDPESGASEYEVLEDETPEDGAPENDAPEGEASEHEARAIDTYTADEESGLDEADLYEEVYHKTTRYRVRTGGPIAGRCKQ</sequence>
<organism evidence="2 3">
    <name type="scientific">Colletotrichum orbiculare (strain 104-T / ATCC 96160 / CBS 514.97 / LARS 414 / MAFF 240422)</name>
    <name type="common">Cucumber anthracnose fungus</name>
    <name type="synonym">Colletotrichum lagenarium</name>
    <dbReference type="NCBI Taxonomy" id="1213857"/>
    <lineage>
        <taxon>Eukaryota</taxon>
        <taxon>Fungi</taxon>
        <taxon>Dikarya</taxon>
        <taxon>Ascomycota</taxon>
        <taxon>Pezizomycotina</taxon>
        <taxon>Sordariomycetes</taxon>
        <taxon>Hypocreomycetidae</taxon>
        <taxon>Glomerellales</taxon>
        <taxon>Glomerellaceae</taxon>
        <taxon>Colletotrichum</taxon>
        <taxon>Colletotrichum orbiculare species complex</taxon>
    </lineage>
</organism>
<gene>
    <name evidence="2" type="ORF">Cob_v011606</name>
</gene>